<reference evidence="2" key="1">
    <citation type="submission" date="2021-06" db="EMBL/GenBank/DDBJ databases">
        <authorList>
            <person name="Kallberg Y."/>
            <person name="Tangrot J."/>
            <person name="Rosling A."/>
        </authorList>
    </citation>
    <scope>NUCLEOTIDE SEQUENCE</scope>
    <source>
        <strain evidence="2">87-6 pot B 2015</strain>
    </source>
</reference>
<dbReference type="AlphaFoldDB" id="A0A9N9B8R0"/>
<organism evidence="2 3">
    <name type="scientific">Funneliformis mosseae</name>
    <name type="common">Endomycorrhizal fungus</name>
    <name type="synonym">Glomus mosseae</name>
    <dbReference type="NCBI Taxonomy" id="27381"/>
    <lineage>
        <taxon>Eukaryota</taxon>
        <taxon>Fungi</taxon>
        <taxon>Fungi incertae sedis</taxon>
        <taxon>Mucoromycota</taxon>
        <taxon>Glomeromycotina</taxon>
        <taxon>Glomeromycetes</taxon>
        <taxon>Glomerales</taxon>
        <taxon>Glomeraceae</taxon>
        <taxon>Funneliformis</taxon>
    </lineage>
</organism>
<evidence type="ECO:0000313" key="3">
    <source>
        <dbReference type="Proteomes" id="UP000789375"/>
    </source>
</evidence>
<comment type="caution">
    <text evidence="2">The sequence shown here is derived from an EMBL/GenBank/DDBJ whole genome shotgun (WGS) entry which is preliminary data.</text>
</comment>
<dbReference type="Proteomes" id="UP000789375">
    <property type="component" value="Unassembled WGS sequence"/>
</dbReference>
<protein>
    <submittedName>
        <fullName evidence="2">6365_t:CDS:1</fullName>
    </submittedName>
</protein>
<gene>
    <name evidence="2" type="ORF">FMOSSE_LOCUS6732</name>
</gene>
<evidence type="ECO:0000256" key="1">
    <source>
        <dbReference type="SAM" id="MobiDB-lite"/>
    </source>
</evidence>
<keyword evidence="3" id="KW-1185">Reference proteome</keyword>
<feature type="region of interest" description="Disordered" evidence="1">
    <location>
        <begin position="29"/>
        <end position="53"/>
    </location>
</feature>
<name>A0A9N9B8R0_FUNMO</name>
<evidence type="ECO:0000313" key="2">
    <source>
        <dbReference type="EMBL" id="CAG8556369.1"/>
    </source>
</evidence>
<feature type="compositionally biased region" description="Low complexity" evidence="1">
    <location>
        <begin position="36"/>
        <end position="53"/>
    </location>
</feature>
<sequence>MIKEHIKVLEEREALSNISNEVPEIVIKNLRKPSGSSNKSTSSSSSQSQLNSKTLISMENQAINNTNKKLNITVNKATATVIHRTSEITEITVVEDKEIHYVIKNYLVVRLTIDNP</sequence>
<dbReference type="EMBL" id="CAJVPP010001450">
    <property type="protein sequence ID" value="CAG8556369.1"/>
    <property type="molecule type" value="Genomic_DNA"/>
</dbReference>
<proteinExistence type="predicted"/>
<accession>A0A9N9B8R0</accession>